<dbReference type="AlphaFoldDB" id="A0A834GM68"/>
<reference evidence="3" key="1">
    <citation type="submission" date="2019-11" db="EMBL/GenBank/DDBJ databases">
        <authorList>
            <person name="Liu Y."/>
            <person name="Hou J."/>
            <person name="Li T.-Q."/>
            <person name="Guan C.-H."/>
            <person name="Wu X."/>
            <person name="Wu H.-Z."/>
            <person name="Ling F."/>
            <person name="Zhang R."/>
            <person name="Shi X.-G."/>
            <person name="Ren J.-P."/>
            <person name="Chen E.-F."/>
            <person name="Sun J.-M."/>
        </authorList>
    </citation>
    <scope>NUCLEOTIDE SEQUENCE</scope>
    <source>
        <strain evidence="3">Adult_tree_wgs_1</strain>
        <tissue evidence="3">Leaves</tissue>
    </source>
</reference>
<name>A0A834GM68_RHOSS</name>
<accession>A0A834GM68</accession>
<dbReference type="Proteomes" id="UP000626092">
    <property type="component" value="Unassembled WGS sequence"/>
</dbReference>
<feature type="transmembrane region" description="Helical" evidence="1">
    <location>
        <begin position="6"/>
        <end position="24"/>
    </location>
</feature>
<evidence type="ECO:0000313" key="4">
    <source>
        <dbReference type="Proteomes" id="UP000626092"/>
    </source>
</evidence>
<keyword evidence="4" id="KW-1185">Reference proteome</keyword>
<dbReference type="InterPro" id="IPR040387">
    <property type="entry name" value="RIN4/NOI4"/>
</dbReference>
<gene>
    <name evidence="3" type="ORF">RHSIM_Rhsim08G0183500</name>
</gene>
<evidence type="ECO:0000259" key="2">
    <source>
        <dbReference type="Pfam" id="PF05627"/>
    </source>
</evidence>
<evidence type="ECO:0000256" key="1">
    <source>
        <dbReference type="SAM" id="Phobius"/>
    </source>
</evidence>
<keyword evidence="1" id="KW-1133">Transmembrane helix</keyword>
<organism evidence="3 4">
    <name type="scientific">Rhododendron simsii</name>
    <name type="common">Sims's rhododendron</name>
    <dbReference type="NCBI Taxonomy" id="118357"/>
    <lineage>
        <taxon>Eukaryota</taxon>
        <taxon>Viridiplantae</taxon>
        <taxon>Streptophyta</taxon>
        <taxon>Embryophyta</taxon>
        <taxon>Tracheophyta</taxon>
        <taxon>Spermatophyta</taxon>
        <taxon>Magnoliopsida</taxon>
        <taxon>eudicotyledons</taxon>
        <taxon>Gunneridae</taxon>
        <taxon>Pentapetalae</taxon>
        <taxon>asterids</taxon>
        <taxon>Ericales</taxon>
        <taxon>Ericaceae</taxon>
        <taxon>Ericoideae</taxon>
        <taxon>Rhodoreae</taxon>
        <taxon>Rhododendron</taxon>
    </lineage>
</organism>
<dbReference type="Pfam" id="PF05627">
    <property type="entry name" value="AvrRpt-cleavage"/>
    <property type="match status" value="1"/>
</dbReference>
<sequence length="100" mass="11724">MHPNFLSLLLLFFYDLVFFGHFYLRQDKGRPLPKFGEWDVNNPASADGFTVIFNKARDEKKTTATAGNIVSPQRNDNHVYKQNESYHQHPLKKRWFCCGC</sequence>
<keyword evidence="1" id="KW-0812">Transmembrane</keyword>
<dbReference type="PANTHER" id="PTHR33159:SF47">
    <property type="entry name" value="RIN4 PATHOGENIC TYPE III EFFECTOR AVIRULENCE FACTOR AVR CLEAVAGE SITE DOMAIN-CONTAINING PROTEIN"/>
    <property type="match status" value="1"/>
</dbReference>
<dbReference type="EMBL" id="WJXA01000008">
    <property type="protein sequence ID" value="KAF7136515.1"/>
    <property type="molecule type" value="Genomic_DNA"/>
</dbReference>
<keyword evidence="1" id="KW-0472">Membrane</keyword>
<comment type="caution">
    <text evidence="3">The sequence shown here is derived from an EMBL/GenBank/DDBJ whole genome shotgun (WGS) entry which is preliminary data.</text>
</comment>
<proteinExistence type="predicted"/>
<evidence type="ECO:0000313" key="3">
    <source>
        <dbReference type="EMBL" id="KAF7136515.1"/>
    </source>
</evidence>
<feature type="domain" description="RIN4 pathogenic type III effector avirulence factor Avr cleavage site" evidence="2">
    <location>
        <begin position="28"/>
        <end position="61"/>
    </location>
</feature>
<dbReference type="GO" id="GO:0005886">
    <property type="term" value="C:plasma membrane"/>
    <property type="evidence" value="ECO:0007669"/>
    <property type="project" value="TreeGrafter"/>
</dbReference>
<protein>
    <recommendedName>
        <fullName evidence="2">RIN4 pathogenic type III effector avirulence factor Avr cleavage site domain-containing protein</fullName>
    </recommendedName>
</protein>
<dbReference type="InterPro" id="IPR008700">
    <property type="entry name" value="TypeIII_avirulence_cleave"/>
</dbReference>
<dbReference type="OrthoDB" id="1903947at2759"/>
<dbReference type="PANTHER" id="PTHR33159">
    <property type="entry name" value="RPM1-INTERACTING PROTEIN 4 (RIN4) FAMILY PROTEIN"/>
    <property type="match status" value="1"/>
</dbReference>